<feature type="domain" description="Adaptor protein ClpS core" evidence="2">
    <location>
        <begin position="83"/>
        <end position="162"/>
    </location>
</feature>
<comment type="function">
    <text evidence="1">Involved in the modulation of the specificity of the ClpAP-mediated ATP-dependent protein degradation.</text>
</comment>
<dbReference type="eggNOG" id="COG2127">
    <property type="taxonomic scope" value="Bacteria"/>
</dbReference>
<organism evidence="3 4">
    <name type="scientific">Stutzerimonas stutzeri (strain A1501)</name>
    <name type="common">Pseudomonas stutzeri</name>
    <dbReference type="NCBI Taxonomy" id="379731"/>
    <lineage>
        <taxon>Bacteria</taxon>
        <taxon>Pseudomonadati</taxon>
        <taxon>Pseudomonadota</taxon>
        <taxon>Gammaproteobacteria</taxon>
        <taxon>Pseudomonadales</taxon>
        <taxon>Pseudomonadaceae</taxon>
        <taxon>Stutzerimonas</taxon>
    </lineage>
</organism>
<dbReference type="KEGG" id="psa:PST_2299"/>
<keyword evidence="3" id="KW-0645">Protease</keyword>
<protein>
    <recommendedName>
        <fullName evidence="1">ATP-dependent Clp protease adapter protein ClpS</fullName>
    </recommendedName>
</protein>
<dbReference type="SUPFAM" id="SSF54736">
    <property type="entry name" value="ClpS-like"/>
    <property type="match status" value="1"/>
</dbReference>
<keyword evidence="4" id="KW-1185">Reference proteome</keyword>
<dbReference type="NCBIfam" id="NF000672">
    <property type="entry name" value="PRK00033.1-5"/>
    <property type="match status" value="1"/>
</dbReference>
<accession>A4VLV7</accession>
<dbReference type="PANTHER" id="PTHR33473:SF19">
    <property type="entry name" value="ATP-DEPENDENT CLP PROTEASE ADAPTER PROTEIN CLPS"/>
    <property type="match status" value="1"/>
</dbReference>
<name>A4VLV7_STUS1</name>
<dbReference type="Pfam" id="PF02617">
    <property type="entry name" value="ClpS"/>
    <property type="match status" value="1"/>
</dbReference>
<dbReference type="Gene3D" id="3.30.1390.10">
    <property type="match status" value="1"/>
</dbReference>
<dbReference type="NCBIfam" id="NF000669">
    <property type="entry name" value="PRK00033.1-2"/>
    <property type="match status" value="1"/>
</dbReference>
<dbReference type="Proteomes" id="UP000000233">
    <property type="component" value="Chromosome"/>
</dbReference>
<comment type="similarity">
    <text evidence="1">Belongs to the ClpS family.</text>
</comment>
<dbReference type="PANTHER" id="PTHR33473">
    <property type="entry name" value="ATP-DEPENDENT CLP PROTEASE ADAPTER PROTEIN CLPS1, CHLOROPLASTIC"/>
    <property type="match status" value="1"/>
</dbReference>
<dbReference type="InterPro" id="IPR014719">
    <property type="entry name" value="Ribosomal_bL12_C/ClpS-like"/>
</dbReference>
<dbReference type="InterPro" id="IPR022935">
    <property type="entry name" value="ClpS"/>
</dbReference>
<evidence type="ECO:0000313" key="4">
    <source>
        <dbReference type="Proteomes" id="UP000000233"/>
    </source>
</evidence>
<gene>
    <name evidence="1" type="primary">clpS</name>
    <name evidence="3" type="ordered locus">PST_2299</name>
</gene>
<dbReference type="EMBL" id="CP000304">
    <property type="protein sequence ID" value="ABP79958.1"/>
    <property type="molecule type" value="Genomic_DNA"/>
</dbReference>
<keyword evidence="3" id="KW-0378">Hydrolase</keyword>
<dbReference type="HAMAP" id="MF_00302">
    <property type="entry name" value="ClpS"/>
    <property type="match status" value="1"/>
</dbReference>
<comment type="subunit">
    <text evidence="1">Binds to the N-terminal domain of the chaperone ClpA.</text>
</comment>
<dbReference type="GO" id="GO:0030163">
    <property type="term" value="P:protein catabolic process"/>
    <property type="evidence" value="ECO:0007669"/>
    <property type="project" value="InterPro"/>
</dbReference>
<dbReference type="FunFam" id="3.30.1390.10:FF:000002">
    <property type="entry name" value="ATP-dependent Clp protease adapter protein ClpS"/>
    <property type="match status" value="1"/>
</dbReference>
<dbReference type="AlphaFoldDB" id="A4VLV7"/>
<dbReference type="HOGENOM" id="CLU_134358_2_0_6"/>
<dbReference type="InterPro" id="IPR003769">
    <property type="entry name" value="ClpS_core"/>
</dbReference>
<evidence type="ECO:0000259" key="2">
    <source>
        <dbReference type="Pfam" id="PF02617"/>
    </source>
</evidence>
<reference evidence="3 4" key="1">
    <citation type="journal article" date="2008" name="Proc. Natl. Acad. Sci. U.S.A.">
        <title>Nitrogen fixation island and rhizosphere competence traits in the genome of root-associated Pseudomonas stutzeri A1501.</title>
        <authorList>
            <person name="Yan Y."/>
            <person name="Yang J."/>
            <person name="Dou Y."/>
            <person name="Chen M."/>
            <person name="Ping S."/>
            <person name="Peng J."/>
            <person name="Lu W."/>
            <person name="Zhang W."/>
            <person name="Yao Z."/>
            <person name="Li H."/>
            <person name="Liu W."/>
            <person name="He S."/>
            <person name="Geng L."/>
            <person name="Zhang X."/>
            <person name="Yang F."/>
            <person name="Yu H."/>
            <person name="Zhan Y."/>
            <person name="Li D."/>
            <person name="Lin Z."/>
            <person name="Wang Y."/>
            <person name="Elmerich C."/>
            <person name="Lin M."/>
            <person name="Jin Q."/>
        </authorList>
    </citation>
    <scope>NUCLEOTIDE SEQUENCE [LARGE SCALE GENOMIC DNA]</scope>
    <source>
        <strain evidence="3 4">A1501</strain>
    </source>
</reference>
<evidence type="ECO:0000256" key="1">
    <source>
        <dbReference type="HAMAP-Rule" id="MF_00302"/>
    </source>
</evidence>
<proteinExistence type="inferred from homology"/>
<dbReference type="GO" id="GO:0008233">
    <property type="term" value="F:peptidase activity"/>
    <property type="evidence" value="ECO:0007669"/>
    <property type="project" value="UniProtKB-KW"/>
</dbReference>
<sequence>MLRNPFALVGTYCLYHRFADSQGDSSAGCEAVHIYLAPAPRPRTVMRMHAFAQIRLTFNQDRPLEDGDDASGLAVEEAKPQLKAPPMYKVVMFNDDYTPMDFVVEVLEGIFNHSREQATKIMLAVHTEGQAVCGVYTRDVAETKAMQVNQYARECQHPLLCEIEKDG</sequence>
<evidence type="ECO:0000313" key="3">
    <source>
        <dbReference type="EMBL" id="ABP79958.1"/>
    </source>
</evidence>
<dbReference type="GO" id="GO:0006508">
    <property type="term" value="P:proteolysis"/>
    <property type="evidence" value="ECO:0007669"/>
    <property type="project" value="UniProtKB-UniRule"/>
</dbReference>